<name>A0ABT0YEJ5_9ACTN</name>
<evidence type="ECO:0000313" key="2">
    <source>
        <dbReference type="Proteomes" id="UP001523216"/>
    </source>
</evidence>
<dbReference type="EMBL" id="JAMQOL010000068">
    <property type="protein sequence ID" value="MCM4083957.1"/>
    <property type="molecule type" value="Genomic_DNA"/>
</dbReference>
<organism evidence="1 2">
    <name type="scientific">Paractinoplanes hotanensis</name>
    <dbReference type="NCBI Taxonomy" id="2906497"/>
    <lineage>
        <taxon>Bacteria</taxon>
        <taxon>Bacillati</taxon>
        <taxon>Actinomycetota</taxon>
        <taxon>Actinomycetes</taxon>
        <taxon>Micromonosporales</taxon>
        <taxon>Micromonosporaceae</taxon>
        <taxon>Paractinoplanes</taxon>
    </lineage>
</organism>
<evidence type="ECO:0008006" key="3">
    <source>
        <dbReference type="Google" id="ProtNLM"/>
    </source>
</evidence>
<proteinExistence type="predicted"/>
<dbReference type="RefSeq" id="WP_251803720.1">
    <property type="nucleotide sequence ID" value="NZ_JAMQOL010000068.1"/>
</dbReference>
<reference evidence="1 2" key="1">
    <citation type="submission" date="2022-06" db="EMBL/GenBank/DDBJ databases">
        <title>Actinoplanes abujensis sp. nov., isolated from Nigerian arid soil.</title>
        <authorList>
            <person name="Ding P."/>
        </authorList>
    </citation>
    <scope>NUCLEOTIDE SEQUENCE [LARGE SCALE GENOMIC DNA]</scope>
    <source>
        <strain evidence="2">TRM88002</strain>
    </source>
</reference>
<keyword evidence="2" id="KW-1185">Reference proteome</keyword>
<sequence length="82" mass="9119">MAARSERHATARLVDFGCGYGRITGIAEQLGFTNAAVCRHHSVEWLLELLRDRFTVNATRELDVVTMNSNTARAMQILAARS</sequence>
<protein>
    <recommendedName>
        <fullName evidence="3">Methyltransferase domain-containing protein</fullName>
    </recommendedName>
</protein>
<dbReference type="Proteomes" id="UP001523216">
    <property type="component" value="Unassembled WGS sequence"/>
</dbReference>
<evidence type="ECO:0000313" key="1">
    <source>
        <dbReference type="EMBL" id="MCM4083957.1"/>
    </source>
</evidence>
<gene>
    <name evidence="1" type="ORF">LXN57_41090</name>
</gene>
<comment type="caution">
    <text evidence="1">The sequence shown here is derived from an EMBL/GenBank/DDBJ whole genome shotgun (WGS) entry which is preliminary data.</text>
</comment>
<accession>A0ABT0YEJ5</accession>